<organism evidence="7 8">
    <name type="scientific">Ranitomeya imitator</name>
    <name type="common">mimic poison frog</name>
    <dbReference type="NCBI Taxonomy" id="111125"/>
    <lineage>
        <taxon>Eukaryota</taxon>
        <taxon>Metazoa</taxon>
        <taxon>Chordata</taxon>
        <taxon>Craniata</taxon>
        <taxon>Vertebrata</taxon>
        <taxon>Euteleostomi</taxon>
        <taxon>Amphibia</taxon>
        <taxon>Batrachia</taxon>
        <taxon>Anura</taxon>
        <taxon>Neobatrachia</taxon>
        <taxon>Hyloidea</taxon>
        <taxon>Dendrobatidae</taxon>
        <taxon>Dendrobatinae</taxon>
        <taxon>Ranitomeya</taxon>
    </lineage>
</organism>
<dbReference type="Proteomes" id="UP001176940">
    <property type="component" value="Unassembled WGS sequence"/>
</dbReference>
<keyword evidence="4" id="KW-0325">Glycoprotein</keyword>
<feature type="transmembrane region" description="Helical" evidence="5">
    <location>
        <begin position="105"/>
        <end position="123"/>
    </location>
</feature>
<keyword evidence="2" id="KW-0732">Signal</keyword>
<proteinExistence type="predicted"/>
<dbReference type="EMBL" id="CAUEEQ010033621">
    <property type="protein sequence ID" value="CAJ0951658.1"/>
    <property type="molecule type" value="Genomic_DNA"/>
</dbReference>
<dbReference type="Gene3D" id="2.60.40.10">
    <property type="entry name" value="Immunoglobulins"/>
    <property type="match status" value="1"/>
</dbReference>
<comment type="caution">
    <text evidence="7">The sequence shown here is derived from an EMBL/GenBank/DDBJ whole genome shotgun (WGS) entry which is preliminary data.</text>
</comment>
<evidence type="ECO:0000313" key="8">
    <source>
        <dbReference type="Proteomes" id="UP001176940"/>
    </source>
</evidence>
<keyword evidence="3 5" id="KW-0472">Membrane</keyword>
<accession>A0ABN9LV76</accession>
<evidence type="ECO:0000313" key="7">
    <source>
        <dbReference type="EMBL" id="CAJ0951658.1"/>
    </source>
</evidence>
<dbReference type="InterPro" id="IPR007110">
    <property type="entry name" value="Ig-like_dom"/>
</dbReference>
<dbReference type="PROSITE" id="PS50835">
    <property type="entry name" value="IG_LIKE"/>
    <property type="match status" value="1"/>
</dbReference>
<evidence type="ECO:0000256" key="4">
    <source>
        <dbReference type="ARBA" id="ARBA00023180"/>
    </source>
</evidence>
<keyword evidence="5" id="KW-0812">Transmembrane</keyword>
<evidence type="ECO:0000256" key="5">
    <source>
        <dbReference type="SAM" id="Phobius"/>
    </source>
</evidence>
<reference evidence="7" key="1">
    <citation type="submission" date="2023-07" db="EMBL/GenBank/DDBJ databases">
        <authorList>
            <person name="Stuckert A."/>
        </authorList>
    </citation>
    <scope>NUCLEOTIDE SEQUENCE</scope>
</reference>
<name>A0ABN9LV76_9NEOB</name>
<dbReference type="InterPro" id="IPR015631">
    <property type="entry name" value="CD2/SLAM_rcpt"/>
</dbReference>
<evidence type="ECO:0000256" key="2">
    <source>
        <dbReference type="ARBA" id="ARBA00022729"/>
    </source>
</evidence>
<dbReference type="PANTHER" id="PTHR12080">
    <property type="entry name" value="SIGNALING LYMPHOCYTIC ACTIVATION MOLECULE"/>
    <property type="match status" value="1"/>
</dbReference>
<sequence length="166" mass="18956">MMRNPVPPPKIIHKVRRIEDQCSVNLNCSVPSKTPSFSLTWKYREGNSEYQTISNAENKIEETFPLDHQDIGFVCLVRNPADQKNNSVQIKHCGVVEEGKMRNPLPKIISFVFVVAVFGVMLWKSAKKTGQGMTTYRCLDEIKCRRIRTHGQHMHVQCGYKTPGPL</sequence>
<evidence type="ECO:0000259" key="6">
    <source>
        <dbReference type="PROSITE" id="PS50835"/>
    </source>
</evidence>
<feature type="domain" description="Ig-like" evidence="6">
    <location>
        <begin position="9"/>
        <end position="91"/>
    </location>
</feature>
<comment type="subcellular location">
    <subcellularLocation>
        <location evidence="1">Membrane</location>
    </subcellularLocation>
</comment>
<dbReference type="InterPro" id="IPR013783">
    <property type="entry name" value="Ig-like_fold"/>
</dbReference>
<gene>
    <name evidence="7" type="ORF">RIMI_LOCUS13546274</name>
</gene>
<keyword evidence="8" id="KW-1185">Reference proteome</keyword>
<keyword evidence="5" id="KW-1133">Transmembrane helix</keyword>
<dbReference type="PANTHER" id="PTHR12080:SF121">
    <property type="entry name" value="IG-LIKE DOMAIN-CONTAINING PROTEIN-RELATED"/>
    <property type="match status" value="1"/>
</dbReference>
<protein>
    <recommendedName>
        <fullName evidence="6">Ig-like domain-containing protein</fullName>
    </recommendedName>
</protein>
<evidence type="ECO:0000256" key="1">
    <source>
        <dbReference type="ARBA" id="ARBA00004370"/>
    </source>
</evidence>
<evidence type="ECO:0000256" key="3">
    <source>
        <dbReference type="ARBA" id="ARBA00023136"/>
    </source>
</evidence>